<dbReference type="SUPFAM" id="SSF75708">
    <property type="entry name" value="Chemotaxis phosphatase CheZ"/>
    <property type="match status" value="1"/>
</dbReference>
<dbReference type="AlphaFoldDB" id="A0A6V8LTI2"/>
<protein>
    <recommendedName>
        <fullName evidence="3">Chemotaxis protein CheZ</fullName>
    </recommendedName>
</protein>
<dbReference type="Pfam" id="PF04344">
    <property type="entry name" value="CheZ"/>
    <property type="match status" value="1"/>
</dbReference>
<accession>A0A6V8LTI2</accession>
<sequence>MNPEALDQLARLVAEALKPALRENIREILREELHSCTPKLSAKELADDGFFRRLNEEIMGRLGDIYREISSFQGPPSGRGTPEDALQAGELMDEASHRLDQVIQATEKATFEIIELVERSMSVPDEILHLFRSSVCDGHVQEQAQALCQRLSQDMVQIMTCLSFQDLTGQRIKRVIDMLGRVRDMVAELYVSTGLLVKAQEMDPGQPLEELKRDAKAKVSQSDVDDLLAQLNT</sequence>
<dbReference type="RefSeq" id="WP_173081494.1">
    <property type="nucleotide sequence ID" value="NZ_BLTE01000002.1"/>
</dbReference>
<name>A0A6V8LTI2_9BACT</name>
<dbReference type="Gene3D" id="1.10.287.500">
    <property type="entry name" value="Helix hairpin bin"/>
    <property type="match status" value="1"/>
</dbReference>
<evidence type="ECO:0000313" key="2">
    <source>
        <dbReference type="Proteomes" id="UP000494245"/>
    </source>
</evidence>
<dbReference type="GO" id="GO:0009288">
    <property type="term" value="C:bacterial-type flagellum"/>
    <property type="evidence" value="ECO:0007669"/>
    <property type="project" value="InterPro"/>
</dbReference>
<evidence type="ECO:0008006" key="3">
    <source>
        <dbReference type="Google" id="ProtNLM"/>
    </source>
</evidence>
<comment type="caution">
    <text evidence="1">The sequence shown here is derived from an EMBL/GenBank/DDBJ whole genome shotgun (WGS) entry which is preliminary data.</text>
</comment>
<dbReference type="GO" id="GO:0050920">
    <property type="term" value="P:regulation of chemotaxis"/>
    <property type="evidence" value="ECO:0007669"/>
    <property type="project" value="InterPro"/>
</dbReference>
<dbReference type="EMBL" id="BLTE01000002">
    <property type="protein sequence ID" value="GFK92947.1"/>
    <property type="molecule type" value="Genomic_DNA"/>
</dbReference>
<gene>
    <name evidence="1" type="ORF">NNJEOMEG_00775</name>
</gene>
<organism evidence="1 2">
    <name type="scientific">Fundidesulfovibrio magnetotacticus</name>
    <dbReference type="NCBI Taxonomy" id="2730080"/>
    <lineage>
        <taxon>Bacteria</taxon>
        <taxon>Pseudomonadati</taxon>
        <taxon>Thermodesulfobacteriota</taxon>
        <taxon>Desulfovibrionia</taxon>
        <taxon>Desulfovibrionales</taxon>
        <taxon>Desulfovibrionaceae</taxon>
        <taxon>Fundidesulfovibrio</taxon>
    </lineage>
</organism>
<dbReference type="Proteomes" id="UP000494245">
    <property type="component" value="Unassembled WGS sequence"/>
</dbReference>
<dbReference type="InterPro" id="IPR007439">
    <property type="entry name" value="Chemotax_Pase_CheZ"/>
</dbReference>
<reference evidence="1 2" key="1">
    <citation type="submission" date="2020-04" db="EMBL/GenBank/DDBJ databases">
        <authorList>
            <consortium name="Desulfovibrio sp. FSS-1 genome sequencing consortium"/>
            <person name="Shimoshige H."/>
            <person name="Kobayashi H."/>
            <person name="Maekawa T."/>
        </authorList>
    </citation>
    <scope>NUCLEOTIDE SEQUENCE [LARGE SCALE GENOMIC DNA]</scope>
    <source>
        <strain evidence="1 2">SIID29052-01</strain>
    </source>
</reference>
<keyword evidence="2" id="KW-1185">Reference proteome</keyword>
<evidence type="ECO:0000313" key="1">
    <source>
        <dbReference type="EMBL" id="GFK92947.1"/>
    </source>
</evidence>
<dbReference type="GO" id="GO:0003824">
    <property type="term" value="F:catalytic activity"/>
    <property type="evidence" value="ECO:0007669"/>
    <property type="project" value="InterPro"/>
</dbReference>
<reference evidence="1 2" key="2">
    <citation type="submission" date="2020-05" db="EMBL/GenBank/DDBJ databases">
        <title>Draft genome sequence of Desulfovibrio sp. strainFSS-1.</title>
        <authorList>
            <person name="Shimoshige H."/>
            <person name="Kobayashi H."/>
            <person name="Maekawa T."/>
        </authorList>
    </citation>
    <scope>NUCLEOTIDE SEQUENCE [LARGE SCALE GENOMIC DNA]</scope>
    <source>
        <strain evidence="1 2">SIID29052-01</strain>
    </source>
</reference>
<proteinExistence type="predicted"/>